<feature type="non-terminal residue" evidence="3">
    <location>
        <position position="1"/>
    </location>
</feature>
<keyword evidence="2" id="KW-0812">Transmembrane</keyword>
<dbReference type="InterPro" id="IPR002401">
    <property type="entry name" value="Cyt_P450_E_grp-I"/>
</dbReference>
<keyword evidence="4" id="KW-1185">Reference proteome</keyword>
<feature type="transmembrane region" description="Helical" evidence="2">
    <location>
        <begin position="30"/>
        <end position="49"/>
    </location>
</feature>
<evidence type="ECO:0000256" key="1">
    <source>
        <dbReference type="ARBA" id="ARBA00010617"/>
    </source>
</evidence>
<proteinExistence type="inferred from homology"/>
<gene>
    <name evidence="3" type="ORF">RJ641_035484</name>
</gene>
<comment type="similarity">
    <text evidence="1">Belongs to the cytochrome P450 family.</text>
</comment>
<keyword evidence="2" id="KW-1133">Transmembrane helix</keyword>
<dbReference type="InterPro" id="IPR001128">
    <property type="entry name" value="Cyt_P450"/>
</dbReference>
<dbReference type="GO" id="GO:0005506">
    <property type="term" value="F:iron ion binding"/>
    <property type="evidence" value="ECO:0007669"/>
    <property type="project" value="InterPro"/>
</dbReference>
<dbReference type="GO" id="GO:0020037">
    <property type="term" value="F:heme binding"/>
    <property type="evidence" value="ECO:0007669"/>
    <property type="project" value="InterPro"/>
</dbReference>
<dbReference type="GO" id="GO:0004497">
    <property type="term" value="F:monooxygenase activity"/>
    <property type="evidence" value="ECO:0007669"/>
    <property type="project" value="InterPro"/>
</dbReference>
<organism evidence="3 4">
    <name type="scientific">Dillenia turbinata</name>
    <dbReference type="NCBI Taxonomy" id="194707"/>
    <lineage>
        <taxon>Eukaryota</taxon>
        <taxon>Viridiplantae</taxon>
        <taxon>Streptophyta</taxon>
        <taxon>Embryophyta</taxon>
        <taxon>Tracheophyta</taxon>
        <taxon>Spermatophyta</taxon>
        <taxon>Magnoliopsida</taxon>
        <taxon>eudicotyledons</taxon>
        <taxon>Gunneridae</taxon>
        <taxon>Pentapetalae</taxon>
        <taxon>Dilleniales</taxon>
        <taxon>Dilleniaceae</taxon>
        <taxon>Dillenia</taxon>
    </lineage>
</organism>
<dbReference type="Pfam" id="PF00067">
    <property type="entry name" value="p450"/>
    <property type="match status" value="1"/>
</dbReference>
<keyword evidence="2" id="KW-0472">Membrane</keyword>
<evidence type="ECO:0000313" key="3">
    <source>
        <dbReference type="EMBL" id="KAK6935329.1"/>
    </source>
</evidence>
<dbReference type="EMBL" id="JBAMMX010000008">
    <property type="protein sequence ID" value="KAK6935329.1"/>
    <property type="molecule type" value="Genomic_DNA"/>
</dbReference>
<dbReference type="PRINTS" id="PR00385">
    <property type="entry name" value="P450"/>
</dbReference>
<comment type="caution">
    <text evidence="3">The sequence shown here is derived from an EMBL/GenBank/DDBJ whole genome shotgun (WGS) entry which is preliminary data.</text>
</comment>
<dbReference type="PANTHER" id="PTHR47950">
    <property type="entry name" value="CYTOCHROME P450, FAMILY 76, SUBFAMILY C, POLYPEPTIDE 5-RELATED"/>
    <property type="match status" value="1"/>
</dbReference>
<name>A0AAN8VP56_9MAGN</name>
<dbReference type="GO" id="GO:0016705">
    <property type="term" value="F:oxidoreductase activity, acting on paired donors, with incorporation or reduction of molecular oxygen"/>
    <property type="evidence" value="ECO:0007669"/>
    <property type="project" value="InterPro"/>
</dbReference>
<dbReference type="InterPro" id="IPR036396">
    <property type="entry name" value="Cyt_P450_sf"/>
</dbReference>
<sequence length="508" mass="57599">NQPAKLLYCKNLQMMEIMEETVAAEGKAPFFFPILLLVFLLFLTFKFLITSFSSRTLSLPPGPKPWPILGNILQMGKMPHLTITELSKIYGPLITLRLGTQWLVVGSSKEAAEEILKIHDRNLSGRSVPHVFPAKKPEINDLSMGWSFDCGNRWKYLRTVCRSELFSGKAIESQAFIREEKVRELMQYVSKMEGKRVNIGEIVFTTVYNALSNIMVSRDFMSLEEESAGGGMKGLVRAVMELAATPNISDFYPVLAGLDLQGLHKKSMGLSSKLGEAWKPIIEERRERGSASKTQDFLDVLLNNSFTDAQINHLFMELFGAGTDTSTSTIEWTMAELIRNPESMKRVREELTREIHQNVVTEAHLSQLPYLQACIKETLRLHPPAPFLLPHRALESCEVMNHTIPKDAQVELVSGKAIESQAYLKEKKVVDMVRYISTMEGKEVKLADVVFTTVFNMVSNILISRDLINLEDGDTKAGMKERVFNARERERECMKKGHDKLKREIHEN</sequence>
<accession>A0AAN8VP56</accession>
<dbReference type="PANTHER" id="PTHR47950:SF6">
    <property type="entry name" value="CYTOCHROME P450"/>
    <property type="match status" value="1"/>
</dbReference>
<reference evidence="3 4" key="1">
    <citation type="submission" date="2023-12" db="EMBL/GenBank/DDBJ databases">
        <title>A high-quality genome assembly for Dillenia turbinata (Dilleniales).</title>
        <authorList>
            <person name="Chanderbali A."/>
        </authorList>
    </citation>
    <scope>NUCLEOTIDE SEQUENCE [LARGE SCALE GENOMIC DNA]</scope>
    <source>
        <strain evidence="3">LSX21</strain>
        <tissue evidence="3">Leaf</tissue>
    </source>
</reference>
<dbReference type="SUPFAM" id="SSF48264">
    <property type="entry name" value="Cytochrome P450"/>
    <property type="match status" value="1"/>
</dbReference>
<evidence type="ECO:0000256" key="2">
    <source>
        <dbReference type="SAM" id="Phobius"/>
    </source>
</evidence>
<dbReference type="Gene3D" id="1.10.630.10">
    <property type="entry name" value="Cytochrome P450"/>
    <property type="match status" value="1"/>
</dbReference>
<dbReference type="AlphaFoldDB" id="A0AAN8VP56"/>
<feature type="non-terminal residue" evidence="3">
    <location>
        <position position="508"/>
    </location>
</feature>
<evidence type="ECO:0000313" key="4">
    <source>
        <dbReference type="Proteomes" id="UP001370490"/>
    </source>
</evidence>
<dbReference type="PRINTS" id="PR00463">
    <property type="entry name" value="EP450I"/>
</dbReference>
<protein>
    <submittedName>
        <fullName evidence="3">Cytochrome P450</fullName>
    </submittedName>
</protein>
<dbReference type="Proteomes" id="UP001370490">
    <property type="component" value="Unassembled WGS sequence"/>
</dbReference>